<evidence type="ECO:0000313" key="6">
    <source>
        <dbReference type="EMBL" id="MFC7292074.1"/>
    </source>
</evidence>
<evidence type="ECO:0000256" key="3">
    <source>
        <dbReference type="ARBA" id="ARBA00023315"/>
    </source>
</evidence>
<keyword evidence="4" id="KW-0472">Membrane</keyword>
<keyword evidence="7" id="KW-1185">Reference proteome</keyword>
<dbReference type="RefSeq" id="WP_382167315.1">
    <property type="nucleotide sequence ID" value="NZ_JBHTBR010000005.1"/>
</dbReference>
<name>A0ABW2IM45_9PROT</name>
<evidence type="ECO:0000256" key="1">
    <source>
        <dbReference type="ARBA" id="ARBA00005189"/>
    </source>
</evidence>
<dbReference type="InterPro" id="IPR002123">
    <property type="entry name" value="Plipid/glycerol_acylTrfase"/>
</dbReference>
<dbReference type="PANTHER" id="PTHR10434">
    <property type="entry name" value="1-ACYL-SN-GLYCEROL-3-PHOSPHATE ACYLTRANSFERASE"/>
    <property type="match status" value="1"/>
</dbReference>
<organism evidence="6 7">
    <name type="scientific">Hirschia litorea</name>
    <dbReference type="NCBI Taxonomy" id="1199156"/>
    <lineage>
        <taxon>Bacteria</taxon>
        <taxon>Pseudomonadati</taxon>
        <taxon>Pseudomonadota</taxon>
        <taxon>Alphaproteobacteria</taxon>
        <taxon>Hyphomonadales</taxon>
        <taxon>Hyphomonadaceae</taxon>
        <taxon>Hirschia</taxon>
    </lineage>
</organism>
<dbReference type="SMART" id="SM00563">
    <property type="entry name" value="PlsC"/>
    <property type="match status" value="1"/>
</dbReference>
<dbReference type="Proteomes" id="UP001596492">
    <property type="component" value="Unassembled WGS sequence"/>
</dbReference>
<evidence type="ECO:0000256" key="2">
    <source>
        <dbReference type="ARBA" id="ARBA00022679"/>
    </source>
</evidence>
<dbReference type="GO" id="GO:0016746">
    <property type="term" value="F:acyltransferase activity"/>
    <property type="evidence" value="ECO:0007669"/>
    <property type="project" value="UniProtKB-KW"/>
</dbReference>
<sequence length="252" mass="28751">MITWLRSFVFFAWFHLTLGFWGVLFIPAFFLPQKAAIFGAKVWALSTRFGLRWICNIKTEIQGMENMPEGACLIASKHQSTYDILMPFVYAKNPAFVLKRELFFYPFLGWYGWKARMIPIDRGGYVKTLKKMLARAKHEADRGRQVLIFPEGTRQTPGSAPDYKSGVYAMYKELEQPCVPVALLTGHVWPRKSFLKKPGTVVFKILPAIEAGLPRKEFMSRLQAAIEPASNTLIDESGFYDKTPLSVQKEPA</sequence>
<accession>A0ABW2IM45</accession>
<keyword evidence="2" id="KW-0808">Transferase</keyword>
<dbReference type="CDD" id="cd07989">
    <property type="entry name" value="LPLAT_AGPAT-like"/>
    <property type="match status" value="1"/>
</dbReference>
<dbReference type="EMBL" id="JBHTBR010000005">
    <property type="protein sequence ID" value="MFC7292074.1"/>
    <property type="molecule type" value="Genomic_DNA"/>
</dbReference>
<gene>
    <name evidence="6" type="ORF">ACFQS8_10645</name>
</gene>
<evidence type="ECO:0000256" key="4">
    <source>
        <dbReference type="SAM" id="Phobius"/>
    </source>
</evidence>
<proteinExistence type="predicted"/>
<keyword evidence="4" id="KW-1133">Transmembrane helix</keyword>
<evidence type="ECO:0000259" key="5">
    <source>
        <dbReference type="SMART" id="SM00563"/>
    </source>
</evidence>
<reference evidence="7" key="1">
    <citation type="journal article" date="2019" name="Int. J. Syst. Evol. Microbiol.">
        <title>The Global Catalogue of Microorganisms (GCM) 10K type strain sequencing project: providing services to taxonomists for standard genome sequencing and annotation.</title>
        <authorList>
            <consortium name="The Broad Institute Genomics Platform"/>
            <consortium name="The Broad Institute Genome Sequencing Center for Infectious Disease"/>
            <person name="Wu L."/>
            <person name="Ma J."/>
        </authorList>
    </citation>
    <scope>NUCLEOTIDE SEQUENCE [LARGE SCALE GENOMIC DNA]</scope>
    <source>
        <strain evidence="7">CCUG 51308</strain>
    </source>
</reference>
<evidence type="ECO:0000313" key="7">
    <source>
        <dbReference type="Proteomes" id="UP001596492"/>
    </source>
</evidence>
<comment type="pathway">
    <text evidence="1">Lipid metabolism.</text>
</comment>
<dbReference type="SUPFAM" id="SSF69593">
    <property type="entry name" value="Glycerol-3-phosphate (1)-acyltransferase"/>
    <property type="match status" value="1"/>
</dbReference>
<dbReference type="PANTHER" id="PTHR10434:SF40">
    <property type="entry name" value="1-ACYL-SN-GLYCEROL-3-PHOSPHATE ACYLTRANSFERASE"/>
    <property type="match status" value="1"/>
</dbReference>
<dbReference type="Pfam" id="PF01553">
    <property type="entry name" value="Acyltransferase"/>
    <property type="match status" value="1"/>
</dbReference>
<keyword evidence="3 6" id="KW-0012">Acyltransferase</keyword>
<protein>
    <submittedName>
        <fullName evidence="6">Lysophospholipid acyltransferase family protein</fullName>
    </submittedName>
</protein>
<keyword evidence="4" id="KW-0812">Transmembrane</keyword>
<feature type="transmembrane region" description="Helical" evidence="4">
    <location>
        <begin position="12"/>
        <end position="31"/>
    </location>
</feature>
<feature type="domain" description="Phospholipid/glycerol acyltransferase" evidence="5">
    <location>
        <begin position="72"/>
        <end position="186"/>
    </location>
</feature>
<comment type="caution">
    <text evidence="6">The sequence shown here is derived from an EMBL/GenBank/DDBJ whole genome shotgun (WGS) entry which is preliminary data.</text>
</comment>